<dbReference type="AlphaFoldDB" id="A0A0W0WK50"/>
<dbReference type="RefSeq" id="WP_058505367.1">
    <property type="nucleotide sequence ID" value="NZ_CAAAIF010000033.1"/>
</dbReference>
<comment type="caution">
    <text evidence="2">The sequence shown here is derived from an EMBL/GenBank/DDBJ whole genome shotgun (WGS) entry which is preliminary data.</text>
</comment>
<evidence type="ECO:0000313" key="3">
    <source>
        <dbReference type="Proteomes" id="UP000054725"/>
    </source>
</evidence>
<dbReference type="PATRIC" id="fig|45070.6.peg.2497"/>
<evidence type="ECO:0000313" key="2">
    <source>
        <dbReference type="EMBL" id="KTD32716.1"/>
    </source>
</evidence>
<feature type="domain" description="DUF551" evidence="1">
    <location>
        <begin position="3"/>
        <end position="56"/>
    </location>
</feature>
<sequence length="61" mass="7535">MKWKSVDERPLKYGRYLALSKNKKIYICEYEIFNDTWWDEYFSQKPAEVTHWMELPGLTKE</sequence>
<name>A0A0W0WK50_9GAMM</name>
<dbReference type="InterPro" id="IPR007539">
    <property type="entry name" value="DUF551"/>
</dbReference>
<evidence type="ECO:0000259" key="1">
    <source>
        <dbReference type="Pfam" id="PF04448"/>
    </source>
</evidence>
<dbReference type="Proteomes" id="UP000054725">
    <property type="component" value="Unassembled WGS sequence"/>
</dbReference>
<keyword evidence="3" id="KW-1185">Reference proteome</keyword>
<dbReference type="STRING" id="45070.Lnau_2364"/>
<protein>
    <recommendedName>
        <fullName evidence="1">DUF551 domain-containing protein</fullName>
    </recommendedName>
</protein>
<accession>A0A0W0WK50</accession>
<dbReference type="EMBL" id="LNYO01000024">
    <property type="protein sequence ID" value="KTD32716.1"/>
    <property type="molecule type" value="Genomic_DNA"/>
</dbReference>
<gene>
    <name evidence="2" type="ORF">Lnau_2364</name>
</gene>
<organism evidence="2 3">
    <name type="scientific">Legionella nautarum</name>
    <dbReference type="NCBI Taxonomy" id="45070"/>
    <lineage>
        <taxon>Bacteria</taxon>
        <taxon>Pseudomonadati</taxon>
        <taxon>Pseudomonadota</taxon>
        <taxon>Gammaproteobacteria</taxon>
        <taxon>Legionellales</taxon>
        <taxon>Legionellaceae</taxon>
        <taxon>Legionella</taxon>
    </lineage>
</organism>
<proteinExistence type="predicted"/>
<reference evidence="2 3" key="1">
    <citation type="submission" date="2015-11" db="EMBL/GenBank/DDBJ databases">
        <title>Genomic analysis of 38 Legionella species identifies large and diverse effector repertoires.</title>
        <authorList>
            <person name="Burstein D."/>
            <person name="Amaro F."/>
            <person name="Zusman T."/>
            <person name="Lifshitz Z."/>
            <person name="Cohen O."/>
            <person name="Gilbert J.A."/>
            <person name="Pupko T."/>
            <person name="Shuman H.A."/>
            <person name="Segal G."/>
        </authorList>
    </citation>
    <scope>NUCLEOTIDE SEQUENCE [LARGE SCALE GENOMIC DNA]</scope>
    <source>
        <strain evidence="2 3">ATCC 49506</strain>
    </source>
</reference>
<dbReference type="Pfam" id="PF04448">
    <property type="entry name" value="DUF551"/>
    <property type="match status" value="1"/>
</dbReference>